<evidence type="ECO:0000256" key="1">
    <source>
        <dbReference type="SAM" id="MobiDB-lite"/>
    </source>
</evidence>
<keyword evidence="3" id="KW-1185">Reference proteome</keyword>
<dbReference type="Proteomes" id="UP001345013">
    <property type="component" value="Unassembled WGS sequence"/>
</dbReference>
<feature type="region of interest" description="Disordered" evidence="1">
    <location>
        <begin position="965"/>
        <end position="987"/>
    </location>
</feature>
<dbReference type="EMBL" id="JAVRRG010000024">
    <property type="protein sequence ID" value="KAK5096043.1"/>
    <property type="molecule type" value="Genomic_DNA"/>
</dbReference>
<name>A0ABR0KH60_9EURO</name>
<gene>
    <name evidence="2" type="ORF">LTR24_002742</name>
</gene>
<evidence type="ECO:0000313" key="2">
    <source>
        <dbReference type="EMBL" id="KAK5096043.1"/>
    </source>
</evidence>
<accession>A0ABR0KH60</accession>
<reference evidence="2 3" key="1">
    <citation type="submission" date="2023-08" db="EMBL/GenBank/DDBJ databases">
        <title>Black Yeasts Isolated from many extreme environments.</title>
        <authorList>
            <person name="Coleine C."/>
            <person name="Stajich J.E."/>
            <person name="Selbmann L."/>
        </authorList>
    </citation>
    <scope>NUCLEOTIDE SEQUENCE [LARGE SCALE GENOMIC DNA]</scope>
    <source>
        <strain evidence="2 3">CCFEE 5885</strain>
    </source>
</reference>
<feature type="region of interest" description="Disordered" evidence="1">
    <location>
        <begin position="1027"/>
        <end position="1048"/>
    </location>
</feature>
<proteinExistence type="predicted"/>
<comment type="caution">
    <text evidence="2">The sequence shown here is derived from an EMBL/GenBank/DDBJ whole genome shotgun (WGS) entry which is preliminary data.</text>
</comment>
<sequence length="1184" mass="132144">MSDSKTGAFLDKLKADVTARLASTTSKLPAKEREAFEALVNERVLGEKQQHQPGGPRKLTAADLRGASVDFKYDENTAGYKFIGKAKCALDGHVGGCHHRICVQAKGEGISYLEYDTIMHYKRRIIAAKTPRMKDALRKQRDIQLLRDREASAEWREKTIKKLGLGKFGPCDTTLDAAPILQEDTRPDNAIEQVGRALSNLRLGALSDTKQEFANIVQARITAGHGGGAGTQAYHWRNPARLVEFFADVQITHIDAAVMNIRDMLELNATLSYETGPGYTLAEALHDAKEMIQHKVTTRKVSSVDGATDNDAEDFNGSQHGGATDGDHEMIPMNDIYYILVNCATVERSHSKEMMRAAGKSVADRVVPDEKLKQIKEAGLVDSLLPSISVIRFNSDCEHAKKLAAVHWILDMAERKESIAQLQQIVVEKVLSITGNNPHEYLNIWEDISGVEDQLSQLENEKPYSAEHDVVRIALDKAKVVLSSLVAEHDKVSEEGEGDYKKLNTDQIWDLHSLGETMPSPNLTTDSLFLQSPEKHGLRFAHPEYTIVEFLHERRLEGWCCPSAIVRLVTIAPWICSRNPLRAKSIFKQISILIDGGVLRDRTLPMEWAEPLRNVGEAILHTYGYLTMECTHIYGRSDVEQVVFTLLWRLVFDALVSPSRADATKNFLDASEFVRGNLRMTETNARTWFQKMSDMFAHVIDTHEIRCVTPDLCTTQEDTCGNLIRQPGRLSVAQDDAGKRYLENHNITTLKSTSVTKALFLAHDDILLQFLEERALSPLEASRLLKYLAYRLKVNTTGVGNKMSSGINRCSLDILWLAFLRAETLLGRTPDASNFASDSTVLTREHWKGRPVISTASSKCVNMQNHCNISELCDPASRGKAVGFFEGYRLGFRNRKDIDSLLESLKLYEWQHGPETRVAKWNELIKILASSGYRCSLEMAKVFSRTNGCIWEQLRDEQDVNLQCEGIPRPPEDDSCDTSDSESDASDRCSINVEDFLLDIKSSTWNVSEQVFVPNDEPTLGAAASKVRPKLKPMSVKERASRTNSPVKRGETIHAPAISNSTKQVIWHSDAELRVRGRDSITRQKVRDRSVTPYPTFQHDTLGDPPASLPVTPAVVPFTLSGDLRNKIASLKESLNKTKTTLAPDTELHAFMAATTEGSKTLACMEQQLARLEGMCDELTEGMA</sequence>
<protein>
    <submittedName>
        <fullName evidence="2">Uncharacterized protein</fullName>
    </submittedName>
</protein>
<evidence type="ECO:0000313" key="3">
    <source>
        <dbReference type="Proteomes" id="UP001345013"/>
    </source>
</evidence>
<feature type="region of interest" description="Disordered" evidence="1">
    <location>
        <begin position="303"/>
        <end position="326"/>
    </location>
</feature>
<organism evidence="2 3">
    <name type="scientific">Lithohypha guttulata</name>
    <dbReference type="NCBI Taxonomy" id="1690604"/>
    <lineage>
        <taxon>Eukaryota</taxon>
        <taxon>Fungi</taxon>
        <taxon>Dikarya</taxon>
        <taxon>Ascomycota</taxon>
        <taxon>Pezizomycotina</taxon>
        <taxon>Eurotiomycetes</taxon>
        <taxon>Chaetothyriomycetidae</taxon>
        <taxon>Chaetothyriales</taxon>
        <taxon>Trichomeriaceae</taxon>
        <taxon>Lithohypha</taxon>
    </lineage>
</organism>
<feature type="compositionally biased region" description="Acidic residues" evidence="1">
    <location>
        <begin position="973"/>
        <end position="984"/>
    </location>
</feature>